<evidence type="ECO:0000313" key="3">
    <source>
        <dbReference type="Proteomes" id="UP000824890"/>
    </source>
</evidence>
<dbReference type="InterPro" id="IPR003871">
    <property type="entry name" value="RFA1B/D_OB_1st"/>
</dbReference>
<dbReference type="Proteomes" id="UP000824890">
    <property type="component" value="Unassembled WGS sequence"/>
</dbReference>
<keyword evidence="3" id="KW-1185">Reference proteome</keyword>
<comment type="caution">
    <text evidence="2">The sequence shown here is derived from an EMBL/GenBank/DDBJ whole genome shotgun (WGS) entry which is preliminary data.</text>
</comment>
<sequence>MLSLIITITLAFKRHNTTPSTIIITIAFKLHHISYNPKITSWRFRVKIHRIYLFYSYVTSSGPFYKYVLADEEGTKMEMTIYGNSDRFRGLEKQEGKWVEIFRVEVNRPYPGFQSTNSQFNLSAMRNTQVHIIDPLNNRLFIDFKNIHAIPHMDHRDRNYPIDTMGVVFNTEAHFDDPASPRMVFYIRDNIQIKCVATDAHAYAFRDGLENMKGRGQVVLVLLIYGLRLRVDYRTSGSIRVCRRLRSSVSLYYAVTLLFSDMGL</sequence>
<organism evidence="2 3">
    <name type="scientific">Brassica napus</name>
    <name type="common">Rape</name>
    <dbReference type="NCBI Taxonomy" id="3708"/>
    <lineage>
        <taxon>Eukaryota</taxon>
        <taxon>Viridiplantae</taxon>
        <taxon>Streptophyta</taxon>
        <taxon>Embryophyta</taxon>
        <taxon>Tracheophyta</taxon>
        <taxon>Spermatophyta</taxon>
        <taxon>Magnoliopsida</taxon>
        <taxon>eudicotyledons</taxon>
        <taxon>Gunneridae</taxon>
        <taxon>Pentapetalae</taxon>
        <taxon>rosids</taxon>
        <taxon>malvids</taxon>
        <taxon>Brassicales</taxon>
        <taxon>Brassicaceae</taxon>
        <taxon>Brassiceae</taxon>
        <taxon>Brassica</taxon>
    </lineage>
</organism>
<dbReference type="SUPFAM" id="SSF50249">
    <property type="entry name" value="Nucleic acid-binding proteins"/>
    <property type="match status" value="1"/>
</dbReference>
<accession>A0ABQ7ZHF7</accession>
<reference evidence="2 3" key="1">
    <citation type="submission" date="2021-05" db="EMBL/GenBank/DDBJ databases">
        <title>Genome Assembly of Synthetic Allotetraploid Brassica napus Reveals Homoeologous Exchanges between Subgenomes.</title>
        <authorList>
            <person name="Davis J.T."/>
        </authorList>
    </citation>
    <scope>NUCLEOTIDE SEQUENCE [LARGE SCALE GENOMIC DNA]</scope>
    <source>
        <strain evidence="3">cv. Da-Ae</strain>
        <tissue evidence="2">Seedling</tissue>
    </source>
</reference>
<dbReference type="EMBL" id="JAGKQM010000015">
    <property type="protein sequence ID" value="KAH0879583.1"/>
    <property type="molecule type" value="Genomic_DNA"/>
</dbReference>
<gene>
    <name evidence="2" type="ORF">HID58_066977</name>
</gene>
<protein>
    <recommendedName>
        <fullName evidence="1">Replication protein A 70 kDa DNA-binding subunit B/D first OB fold domain-containing protein</fullName>
    </recommendedName>
</protein>
<evidence type="ECO:0000313" key="2">
    <source>
        <dbReference type="EMBL" id="KAH0879583.1"/>
    </source>
</evidence>
<dbReference type="Pfam" id="PF02721">
    <property type="entry name" value="DUF223"/>
    <property type="match status" value="1"/>
</dbReference>
<dbReference type="InterPro" id="IPR012340">
    <property type="entry name" value="NA-bd_OB-fold"/>
</dbReference>
<proteinExistence type="predicted"/>
<dbReference type="Gene3D" id="2.40.50.140">
    <property type="entry name" value="Nucleic acid-binding proteins"/>
    <property type="match status" value="1"/>
</dbReference>
<name>A0ABQ7ZHF7_BRANA</name>
<evidence type="ECO:0000259" key="1">
    <source>
        <dbReference type="Pfam" id="PF02721"/>
    </source>
</evidence>
<feature type="domain" description="Replication protein A 70 kDa DNA-binding subunit B/D first OB fold" evidence="1">
    <location>
        <begin position="35"/>
        <end position="131"/>
    </location>
</feature>